<comment type="caution">
    <text evidence="10">The sequence shown here is derived from an EMBL/GenBank/DDBJ whole genome shotgun (WGS) entry which is preliminary data.</text>
</comment>
<feature type="transmembrane region" description="Helical" evidence="6">
    <location>
        <begin position="71"/>
        <end position="95"/>
    </location>
</feature>
<evidence type="ECO:0000256" key="1">
    <source>
        <dbReference type="ARBA" id="ARBA00004651"/>
    </source>
</evidence>
<dbReference type="Pfam" id="PF00990">
    <property type="entry name" value="GGDEF"/>
    <property type="match status" value="1"/>
</dbReference>
<keyword evidence="2" id="KW-1003">Cell membrane</keyword>
<evidence type="ECO:0000256" key="6">
    <source>
        <dbReference type="SAM" id="Phobius"/>
    </source>
</evidence>
<evidence type="ECO:0000313" key="10">
    <source>
        <dbReference type="EMBL" id="MEK8131785.1"/>
    </source>
</evidence>
<evidence type="ECO:0000259" key="8">
    <source>
        <dbReference type="PROSITE" id="PS50113"/>
    </source>
</evidence>
<evidence type="ECO:0000256" key="5">
    <source>
        <dbReference type="ARBA" id="ARBA00023136"/>
    </source>
</evidence>
<feature type="domain" description="GGDEF" evidence="9">
    <location>
        <begin position="362"/>
        <end position="499"/>
    </location>
</feature>
<dbReference type="CDD" id="cd01949">
    <property type="entry name" value="GGDEF"/>
    <property type="match status" value="1"/>
</dbReference>
<gene>
    <name evidence="10" type="ORF">WMW72_28140</name>
</gene>
<proteinExistence type="predicted"/>
<dbReference type="InterPro" id="IPR029787">
    <property type="entry name" value="Nucleotide_cyclase"/>
</dbReference>
<keyword evidence="10" id="KW-0548">Nucleotidyltransferase</keyword>
<dbReference type="InterPro" id="IPR000160">
    <property type="entry name" value="GGDEF_dom"/>
</dbReference>
<feature type="domain" description="PAC" evidence="8">
    <location>
        <begin position="268"/>
        <end position="323"/>
    </location>
</feature>
<dbReference type="InterPro" id="IPR043128">
    <property type="entry name" value="Rev_trsase/Diguanyl_cyclase"/>
</dbReference>
<dbReference type="PROSITE" id="PS50112">
    <property type="entry name" value="PAS"/>
    <property type="match status" value="1"/>
</dbReference>
<feature type="transmembrane region" description="Helical" evidence="6">
    <location>
        <begin position="5"/>
        <end position="23"/>
    </location>
</feature>
<feature type="transmembrane region" description="Helical" evidence="6">
    <location>
        <begin position="165"/>
        <end position="186"/>
    </location>
</feature>
<dbReference type="NCBIfam" id="TIGR00229">
    <property type="entry name" value="sensory_box"/>
    <property type="match status" value="1"/>
</dbReference>
<dbReference type="CDD" id="cd00130">
    <property type="entry name" value="PAS"/>
    <property type="match status" value="1"/>
</dbReference>
<dbReference type="Pfam" id="PF07694">
    <property type="entry name" value="5TM-5TMR_LYT"/>
    <property type="match status" value="1"/>
</dbReference>
<dbReference type="PANTHER" id="PTHR45138">
    <property type="entry name" value="REGULATORY COMPONENTS OF SENSORY TRANSDUCTION SYSTEM"/>
    <property type="match status" value="1"/>
</dbReference>
<dbReference type="EC" id="2.7.7.65" evidence="10"/>
<dbReference type="InterPro" id="IPR000700">
    <property type="entry name" value="PAS-assoc_C"/>
</dbReference>
<feature type="domain" description="PAS" evidence="7">
    <location>
        <begin position="198"/>
        <end position="269"/>
    </location>
</feature>
<reference evidence="10 11" key="1">
    <citation type="submission" date="2024-04" db="EMBL/GenBank/DDBJ databases">
        <title>draft genome sequnece of Paenibacillus filicis.</title>
        <authorList>
            <person name="Kim D.-U."/>
        </authorList>
    </citation>
    <scope>NUCLEOTIDE SEQUENCE [LARGE SCALE GENOMIC DNA]</scope>
    <source>
        <strain evidence="10 11">KACC14197</strain>
    </source>
</reference>
<evidence type="ECO:0000313" key="11">
    <source>
        <dbReference type="Proteomes" id="UP001469365"/>
    </source>
</evidence>
<evidence type="ECO:0000259" key="7">
    <source>
        <dbReference type="PROSITE" id="PS50112"/>
    </source>
</evidence>
<dbReference type="SUPFAM" id="SSF55785">
    <property type="entry name" value="PYP-like sensor domain (PAS domain)"/>
    <property type="match status" value="1"/>
</dbReference>
<feature type="transmembrane region" description="Helical" evidence="6">
    <location>
        <begin position="133"/>
        <end position="153"/>
    </location>
</feature>
<sequence length="505" mass="55939">MIRDFVINASILVASFFFIGQMFKGHPLTRESPWKWKVFGGFCFGLFGVLLMEFSLQVGDGVIADLRHIPLIVAALQGGLIPALVTGFVLIVGRIGLFGVSYPSVSSSIMMLLLSVLFGAIAGRRGLTMPRFVSLNTVGLIVISATITLNLNYAGQLGKLYSVLLYHWAFSSVTGLLSVQVFLYIVRAHASNRKLKESEERYRGLIASSPDATFVMMRDGTISFVNDKGIRLLHAVSRKDIIGRSYFEFVHPSHRESSRKYVEALLNRQLKPELMEQVFVCLDGTEMETELSISLTLYKEEVAILLSVRDVTERKRTEKSLQEALDKLQKLSDLDGLTGIPNRRRLDEYLTRAWADSAANQTRLTVVLFDVDYFKRYNDCYGHLGGDEALRTIAGAAEALMREKGHFVARYGGEEFAAVLKEIPVEEAMEIAEQLRAQIEQLALAHAGSEIADHITVSIGLASVTPDPLTHPEQVLSQADKALYLAKAEGRNRALFDPLASVSSS</sequence>
<dbReference type="RefSeq" id="WP_341418912.1">
    <property type="nucleotide sequence ID" value="NZ_JBBPCC010000023.1"/>
</dbReference>
<dbReference type="SMART" id="SM00091">
    <property type="entry name" value="PAS"/>
    <property type="match status" value="1"/>
</dbReference>
<accession>A0ABU9DSD5</accession>
<keyword evidence="3 6" id="KW-0812">Transmembrane</keyword>
<dbReference type="InterPro" id="IPR000014">
    <property type="entry name" value="PAS"/>
</dbReference>
<dbReference type="Gene3D" id="3.30.450.20">
    <property type="entry name" value="PAS domain"/>
    <property type="match status" value="1"/>
</dbReference>
<dbReference type="Gene3D" id="3.30.70.270">
    <property type="match status" value="1"/>
</dbReference>
<dbReference type="Pfam" id="PF00989">
    <property type="entry name" value="PAS"/>
    <property type="match status" value="1"/>
</dbReference>
<dbReference type="Proteomes" id="UP001469365">
    <property type="component" value="Unassembled WGS sequence"/>
</dbReference>
<dbReference type="InterPro" id="IPR035965">
    <property type="entry name" value="PAS-like_dom_sf"/>
</dbReference>
<feature type="transmembrane region" description="Helical" evidence="6">
    <location>
        <begin position="101"/>
        <end position="121"/>
    </location>
</feature>
<evidence type="ECO:0000256" key="3">
    <source>
        <dbReference type="ARBA" id="ARBA00022692"/>
    </source>
</evidence>
<dbReference type="InterPro" id="IPR011620">
    <property type="entry name" value="Sig_transdc_His_kinase_LytS_TM"/>
</dbReference>
<keyword evidence="11" id="KW-1185">Reference proteome</keyword>
<dbReference type="InterPro" id="IPR013767">
    <property type="entry name" value="PAS_fold"/>
</dbReference>
<dbReference type="PANTHER" id="PTHR45138:SF9">
    <property type="entry name" value="DIGUANYLATE CYCLASE DGCM-RELATED"/>
    <property type="match status" value="1"/>
</dbReference>
<name>A0ABU9DSD5_9BACL</name>
<keyword evidence="10" id="KW-0808">Transferase</keyword>
<dbReference type="GO" id="GO:0052621">
    <property type="term" value="F:diguanylate cyclase activity"/>
    <property type="evidence" value="ECO:0007669"/>
    <property type="project" value="UniProtKB-EC"/>
</dbReference>
<keyword evidence="4 6" id="KW-1133">Transmembrane helix</keyword>
<keyword evidence="5 6" id="KW-0472">Membrane</keyword>
<evidence type="ECO:0000259" key="9">
    <source>
        <dbReference type="PROSITE" id="PS50887"/>
    </source>
</evidence>
<dbReference type="PROSITE" id="PS50113">
    <property type="entry name" value="PAC"/>
    <property type="match status" value="1"/>
</dbReference>
<organism evidence="10 11">
    <name type="scientific">Paenibacillus filicis</name>
    <dbReference type="NCBI Taxonomy" id="669464"/>
    <lineage>
        <taxon>Bacteria</taxon>
        <taxon>Bacillati</taxon>
        <taxon>Bacillota</taxon>
        <taxon>Bacilli</taxon>
        <taxon>Bacillales</taxon>
        <taxon>Paenibacillaceae</taxon>
        <taxon>Paenibacillus</taxon>
    </lineage>
</organism>
<protein>
    <submittedName>
        <fullName evidence="10">Diguanylate cyclase</fullName>
        <ecNumber evidence="10">2.7.7.65</ecNumber>
    </submittedName>
</protein>
<dbReference type="PROSITE" id="PS50887">
    <property type="entry name" value="GGDEF"/>
    <property type="match status" value="1"/>
</dbReference>
<dbReference type="NCBIfam" id="TIGR00254">
    <property type="entry name" value="GGDEF"/>
    <property type="match status" value="1"/>
</dbReference>
<dbReference type="EMBL" id="JBBPCC010000023">
    <property type="protein sequence ID" value="MEK8131785.1"/>
    <property type="molecule type" value="Genomic_DNA"/>
</dbReference>
<evidence type="ECO:0000256" key="2">
    <source>
        <dbReference type="ARBA" id="ARBA00022475"/>
    </source>
</evidence>
<dbReference type="InterPro" id="IPR050469">
    <property type="entry name" value="Diguanylate_Cyclase"/>
</dbReference>
<feature type="transmembrane region" description="Helical" evidence="6">
    <location>
        <begin position="38"/>
        <end position="59"/>
    </location>
</feature>
<evidence type="ECO:0000256" key="4">
    <source>
        <dbReference type="ARBA" id="ARBA00022989"/>
    </source>
</evidence>
<comment type="subcellular location">
    <subcellularLocation>
        <location evidence="1">Cell membrane</location>
        <topology evidence="1">Multi-pass membrane protein</topology>
    </subcellularLocation>
</comment>
<dbReference type="SUPFAM" id="SSF55073">
    <property type="entry name" value="Nucleotide cyclase"/>
    <property type="match status" value="1"/>
</dbReference>
<dbReference type="SMART" id="SM00267">
    <property type="entry name" value="GGDEF"/>
    <property type="match status" value="1"/>
</dbReference>